<gene>
    <name evidence="2" type="ORF">GpartN1_g2614.t1</name>
    <name evidence="3" type="ORF">GpartN1_g4970.t1</name>
</gene>
<dbReference type="OrthoDB" id="8694at2759"/>
<organism evidence="2 4">
    <name type="scientific">Galdieria partita</name>
    <dbReference type="NCBI Taxonomy" id="83374"/>
    <lineage>
        <taxon>Eukaryota</taxon>
        <taxon>Rhodophyta</taxon>
        <taxon>Bangiophyceae</taxon>
        <taxon>Galdieriales</taxon>
        <taxon>Galdieriaceae</taxon>
        <taxon>Galdieria</taxon>
    </lineage>
</organism>
<evidence type="ECO:0000313" key="3">
    <source>
        <dbReference type="EMBL" id="GJQ13179.1"/>
    </source>
</evidence>
<keyword evidence="4" id="KW-1185">Reference proteome</keyword>
<evidence type="ECO:0000313" key="2">
    <source>
        <dbReference type="EMBL" id="GJQ10823.1"/>
    </source>
</evidence>
<feature type="region of interest" description="Disordered" evidence="1">
    <location>
        <begin position="1"/>
        <end position="80"/>
    </location>
</feature>
<evidence type="ECO:0000313" key="4">
    <source>
        <dbReference type="Proteomes" id="UP001061958"/>
    </source>
</evidence>
<dbReference type="AlphaFoldDB" id="A0A9C7UPF8"/>
<sequence>MGCAMSREVQIPRTKRRVYSSDQSIQNKKSTSKDMEYNMPEQNLTTPYTTIETEEEESEPLRTTVEDDQVSTDGPFNSTRTLSKRISDKVEYFEQITRQISEEPKLKKRNSAYSKWKIEDLPQRNLTAPVDWKHIPKERFATIEHSNSASTGQIFAEDTRICQRVTSWRDVMQQLRDEHFRENYLLDKYLKRRSSKLGA</sequence>
<proteinExistence type="predicted"/>
<feature type="compositionally biased region" description="Polar residues" evidence="1">
    <location>
        <begin position="71"/>
        <end position="80"/>
    </location>
</feature>
<feature type="compositionally biased region" description="Polar residues" evidence="1">
    <location>
        <begin position="20"/>
        <end position="29"/>
    </location>
</feature>
<reference evidence="2" key="1">
    <citation type="journal article" date="2022" name="Proc. Natl. Acad. Sci. U.S.A.">
        <title>Life cycle and functional genomics of the unicellular red alga Galdieria for elucidating algal and plant evolution and industrial use.</title>
        <authorList>
            <person name="Hirooka S."/>
            <person name="Itabashi T."/>
            <person name="Ichinose T.M."/>
            <person name="Onuma R."/>
            <person name="Fujiwara T."/>
            <person name="Yamashita S."/>
            <person name="Jong L.W."/>
            <person name="Tomita R."/>
            <person name="Iwane A.H."/>
            <person name="Miyagishima S.Y."/>
        </authorList>
    </citation>
    <scope>NUCLEOTIDE SEQUENCE</scope>
    <source>
        <strain evidence="2">NBRC 102759</strain>
    </source>
</reference>
<name>A0A9C7UPF8_9RHOD</name>
<evidence type="ECO:0000256" key="1">
    <source>
        <dbReference type="SAM" id="MobiDB-lite"/>
    </source>
</evidence>
<dbReference type="EMBL" id="BQMJ01000018">
    <property type="protein sequence ID" value="GJQ10823.1"/>
    <property type="molecule type" value="Genomic_DNA"/>
</dbReference>
<protein>
    <submittedName>
        <fullName evidence="2">Uncharacterized protein</fullName>
    </submittedName>
</protein>
<accession>A0A9C7UPF8</accession>
<dbReference type="EMBL" id="BQMJ01000041">
    <property type="protein sequence ID" value="GJQ13179.1"/>
    <property type="molecule type" value="Genomic_DNA"/>
</dbReference>
<dbReference type="Proteomes" id="UP001061958">
    <property type="component" value="Unassembled WGS sequence"/>
</dbReference>
<comment type="caution">
    <text evidence="2">The sequence shown here is derived from an EMBL/GenBank/DDBJ whole genome shotgun (WGS) entry which is preliminary data.</text>
</comment>
<reference evidence="2" key="2">
    <citation type="submission" date="2022-01" db="EMBL/GenBank/DDBJ databases">
        <authorList>
            <person name="Hirooka S."/>
            <person name="Miyagishima S.Y."/>
        </authorList>
    </citation>
    <scope>NUCLEOTIDE SEQUENCE</scope>
    <source>
        <strain evidence="2">NBRC 102759</strain>
    </source>
</reference>